<proteinExistence type="predicted"/>
<name>A0A6G2DG93_STREE</name>
<feature type="non-terminal residue" evidence="1">
    <location>
        <position position="1"/>
    </location>
</feature>
<gene>
    <name evidence="1" type="ORF">GM540_16570</name>
</gene>
<dbReference type="AlphaFoldDB" id="A0A6G2DG93"/>
<dbReference type="EMBL" id="WNHQ01002307">
    <property type="protein sequence ID" value="MTV75549.1"/>
    <property type="molecule type" value="Genomic_DNA"/>
</dbReference>
<dbReference type="Proteomes" id="UP000483094">
    <property type="component" value="Unassembled WGS sequence"/>
</dbReference>
<protein>
    <submittedName>
        <fullName evidence="1">Arylsulfatase</fullName>
    </submittedName>
</protein>
<sequence>LYPSEKYQPIVRQMKKKLVDFLRYREEGFVVDEELVPVELSKITPTLTKTGDSQS</sequence>
<evidence type="ECO:0000313" key="1">
    <source>
        <dbReference type="EMBL" id="MTV75549.1"/>
    </source>
</evidence>
<organism evidence="1 2">
    <name type="scientific">Streptococcus pneumoniae</name>
    <dbReference type="NCBI Taxonomy" id="1313"/>
    <lineage>
        <taxon>Bacteria</taxon>
        <taxon>Bacillati</taxon>
        <taxon>Bacillota</taxon>
        <taxon>Bacilli</taxon>
        <taxon>Lactobacillales</taxon>
        <taxon>Streptococcaceae</taxon>
        <taxon>Streptococcus</taxon>
    </lineage>
</organism>
<accession>A0A6G2DG93</accession>
<comment type="caution">
    <text evidence="1">The sequence shown here is derived from an EMBL/GenBank/DDBJ whole genome shotgun (WGS) entry which is preliminary data.</text>
</comment>
<evidence type="ECO:0000313" key="2">
    <source>
        <dbReference type="Proteomes" id="UP000483094"/>
    </source>
</evidence>
<reference evidence="1 2" key="1">
    <citation type="submission" date="2019-11" db="EMBL/GenBank/DDBJ databases">
        <title>Growth characteristics of pneumococcus vary with the chemical composition of the capsule and with environmental conditions.</title>
        <authorList>
            <person name="Tothpal A."/>
            <person name="Desobry K."/>
            <person name="Joshi S."/>
            <person name="Wyllie A.L."/>
            <person name="Weinberger D.M."/>
        </authorList>
    </citation>
    <scope>NUCLEOTIDE SEQUENCE [LARGE SCALE GENOMIC DNA]</scope>
    <source>
        <strain evidence="2">pnumococcus19F</strain>
    </source>
</reference>